<protein>
    <submittedName>
        <fullName evidence="1">Uncharacterized protein</fullName>
    </submittedName>
</protein>
<accession>A0A6G1KT28</accession>
<proteinExistence type="predicted"/>
<gene>
    <name evidence="1" type="ORF">K504DRAFT_31004</name>
</gene>
<dbReference type="AlphaFoldDB" id="A0A6G1KT28"/>
<dbReference type="Proteomes" id="UP000799428">
    <property type="component" value="Unassembled WGS sequence"/>
</dbReference>
<name>A0A6G1KT28_9PLEO</name>
<dbReference type="EMBL" id="MU005764">
    <property type="protein sequence ID" value="KAF2715642.1"/>
    <property type="molecule type" value="Genomic_DNA"/>
</dbReference>
<sequence>MYCLYACVYKSNLNDGLIHVYDELISKRISMRTTTFHEPAAISDPHQTAGRLRRQEIRESSRNGNACGSCKGKACTSSCTHISVRSLSHACPSIYPWLCRHGSEPNHNARMQWCMYVCLYVSQIKA</sequence>
<evidence type="ECO:0000313" key="2">
    <source>
        <dbReference type="Proteomes" id="UP000799428"/>
    </source>
</evidence>
<organism evidence="1 2">
    <name type="scientific">Pleomassaria siparia CBS 279.74</name>
    <dbReference type="NCBI Taxonomy" id="1314801"/>
    <lineage>
        <taxon>Eukaryota</taxon>
        <taxon>Fungi</taxon>
        <taxon>Dikarya</taxon>
        <taxon>Ascomycota</taxon>
        <taxon>Pezizomycotina</taxon>
        <taxon>Dothideomycetes</taxon>
        <taxon>Pleosporomycetidae</taxon>
        <taxon>Pleosporales</taxon>
        <taxon>Pleomassariaceae</taxon>
        <taxon>Pleomassaria</taxon>
    </lineage>
</organism>
<reference evidence="1" key="1">
    <citation type="journal article" date="2020" name="Stud. Mycol.">
        <title>101 Dothideomycetes genomes: a test case for predicting lifestyles and emergence of pathogens.</title>
        <authorList>
            <person name="Haridas S."/>
            <person name="Albert R."/>
            <person name="Binder M."/>
            <person name="Bloem J."/>
            <person name="Labutti K."/>
            <person name="Salamov A."/>
            <person name="Andreopoulos B."/>
            <person name="Baker S."/>
            <person name="Barry K."/>
            <person name="Bills G."/>
            <person name="Bluhm B."/>
            <person name="Cannon C."/>
            <person name="Castanera R."/>
            <person name="Culley D."/>
            <person name="Daum C."/>
            <person name="Ezra D."/>
            <person name="Gonzalez J."/>
            <person name="Henrissat B."/>
            <person name="Kuo A."/>
            <person name="Liang C."/>
            <person name="Lipzen A."/>
            <person name="Lutzoni F."/>
            <person name="Magnuson J."/>
            <person name="Mondo S."/>
            <person name="Nolan M."/>
            <person name="Ohm R."/>
            <person name="Pangilinan J."/>
            <person name="Park H.-J."/>
            <person name="Ramirez L."/>
            <person name="Alfaro M."/>
            <person name="Sun H."/>
            <person name="Tritt A."/>
            <person name="Yoshinaga Y."/>
            <person name="Zwiers L.-H."/>
            <person name="Turgeon B."/>
            <person name="Goodwin S."/>
            <person name="Spatafora J."/>
            <person name="Crous P."/>
            <person name="Grigoriev I."/>
        </authorList>
    </citation>
    <scope>NUCLEOTIDE SEQUENCE</scope>
    <source>
        <strain evidence="1">CBS 279.74</strain>
    </source>
</reference>
<evidence type="ECO:0000313" key="1">
    <source>
        <dbReference type="EMBL" id="KAF2715642.1"/>
    </source>
</evidence>
<keyword evidence="2" id="KW-1185">Reference proteome</keyword>